<evidence type="ECO:0000259" key="2">
    <source>
        <dbReference type="Pfam" id="PF01464"/>
    </source>
</evidence>
<gene>
    <name evidence="3" type="ORF">IPL58_11800</name>
</gene>
<feature type="domain" description="Transglycosylase SLT" evidence="2">
    <location>
        <begin position="119"/>
        <end position="197"/>
    </location>
</feature>
<dbReference type="Proteomes" id="UP000886689">
    <property type="component" value="Unassembled WGS sequence"/>
</dbReference>
<keyword evidence="1" id="KW-1133">Transmembrane helix</keyword>
<proteinExistence type="predicted"/>
<keyword evidence="1" id="KW-0472">Membrane</keyword>
<dbReference type="Gene3D" id="1.10.530.10">
    <property type="match status" value="1"/>
</dbReference>
<keyword evidence="1" id="KW-0812">Transmembrane</keyword>
<accession>A0A9D7K4V7</accession>
<reference evidence="3" key="1">
    <citation type="submission" date="2020-10" db="EMBL/GenBank/DDBJ databases">
        <title>Connecting structure to function with the recovery of over 1000 high-quality activated sludge metagenome-assembled genomes encoding full-length rRNA genes using long-read sequencing.</title>
        <authorList>
            <person name="Singleton C.M."/>
            <person name="Petriglieri F."/>
            <person name="Kristensen J.M."/>
            <person name="Kirkegaard R.H."/>
            <person name="Michaelsen T.Y."/>
            <person name="Andersen M.H."/>
            <person name="Karst S.M."/>
            <person name="Dueholm M.S."/>
            <person name="Nielsen P.H."/>
            <person name="Albertsen M."/>
        </authorList>
    </citation>
    <scope>NUCLEOTIDE SEQUENCE</scope>
    <source>
        <strain evidence="3">Hirt_18-Q3-R61-65_BATAC.395</strain>
    </source>
</reference>
<dbReference type="AlphaFoldDB" id="A0A9D7K4V7"/>
<dbReference type="InterPro" id="IPR023346">
    <property type="entry name" value="Lysozyme-like_dom_sf"/>
</dbReference>
<feature type="transmembrane region" description="Helical" evidence="1">
    <location>
        <begin position="21"/>
        <end position="41"/>
    </location>
</feature>
<comment type="caution">
    <text evidence="3">The sequence shown here is derived from an EMBL/GenBank/DDBJ whole genome shotgun (WGS) entry which is preliminary data.</text>
</comment>
<evidence type="ECO:0000256" key="1">
    <source>
        <dbReference type="SAM" id="Phobius"/>
    </source>
</evidence>
<organism evidence="3 4">
    <name type="scientific">Candidatus Proximibacter danicus</name>
    <dbReference type="NCBI Taxonomy" id="2954365"/>
    <lineage>
        <taxon>Bacteria</taxon>
        <taxon>Pseudomonadati</taxon>
        <taxon>Pseudomonadota</taxon>
        <taxon>Betaproteobacteria</taxon>
        <taxon>Candidatus Proximibacter</taxon>
    </lineage>
</organism>
<dbReference type="InterPro" id="IPR008258">
    <property type="entry name" value="Transglycosylase_SLT_dom_1"/>
</dbReference>
<name>A0A9D7K4V7_9PROT</name>
<evidence type="ECO:0000313" key="3">
    <source>
        <dbReference type="EMBL" id="MBK8524707.1"/>
    </source>
</evidence>
<protein>
    <submittedName>
        <fullName evidence="3">Lytic transglycosylase domain-containing protein</fullName>
    </submittedName>
</protein>
<evidence type="ECO:0000313" key="4">
    <source>
        <dbReference type="Proteomes" id="UP000886689"/>
    </source>
</evidence>
<sequence length="239" mass="25792">MSATIILKPTMLRATSAMASLVQAILMAAGVLLLAGLFAFYQGDRRVVAQLQSLLSEQMAAVARDGNPIDAPAVTVGASLQGSVDSLTPRMRTALEYVSRRYRVSMGALEPIFVAAESAGRDLRLDPLLIVSVIAIESRFNPLSESVVGAQGLMQVIPRFHQDKLPDGADELSFFDPVLNVHIGSRILKESIHRNGGLINGLQQYAGASDDAEQRYAAKVLAEKNRLEAVVQRLPLREA</sequence>
<dbReference type="SUPFAM" id="SSF53955">
    <property type="entry name" value="Lysozyme-like"/>
    <property type="match status" value="1"/>
</dbReference>
<dbReference type="Pfam" id="PF01464">
    <property type="entry name" value="SLT"/>
    <property type="match status" value="1"/>
</dbReference>
<dbReference type="EMBL" id="JADJUC010000013">
    <property type="protein sequence ID" value="MBK8524707.1"/>
    <property type="molecule type" value="Genomic_DNA"/>
</dbReference>